<proteinExistence type="predicted"/>
<reference evidence="1 2" key="1">
    <citation type="journal article" date="2013" name="BMC Genomics">
        <title>Genome sequencing and comparative genomics of honey bee microsporidia, Nosema apis reveal novel insights into host-parasite interactions.</title>
        <authorList>
            <person name="Chen Yp."/>
            <person name="Pettis J.S."/>
            <person name="Zhao Y."/>
            <person name="Liu X."/>
            <person name="Tallon L.J."/>
            <person name="Sadzewicz L.D."/>
            <person name="Li R."/>
            <person name="Zheng H."/>
            <person name="Huang S."/>
            <person name="Zhang X."/>
            <person name="Hamilton M.C."/>
            <person name="Pernal S.F."/>
            <person name="Melathopoulos A.P."/>
            <person name="Yan X."/>
            <person name="Evans J.D."/>
        </authorList>
    </citation>
    <scope>NUCLEOTIDE SEQUENCE [LARGE SCALE GENOMIC DNA]</scope>
    <source>
        <strain evidence="1 2">BRL 01</strain>
    </source>
</reference>
<evidence type="ECO:0000313" key="1">
    <source>
        <dbReference type="EMBL" id="EQB61311.1"/>
    </source>
</evidence>
<organism evidence="1 2">
    <name type="scientific">Vairimorpha apis BRL 01</name>
    <dbReference type="NCBI Taxonomy" id="1037528"/>
    <lineage>
        <taxon>Eukaryota</taxon>
        <taxon>Fungi</taxon>
        <taxon>Fungi incertae sedis</taxon>
        <taxon>Microsporidia</taxon>
        <taxon>Nosematidae</taxon>
        <taxon>Vairimorpha</taxon>
    </lineage>
</organism>
<accession>T0MDH3</accession>
<protein>
    <submittedName>
        <fullName evidence="1">Uncharacterized protein</fullName>
    </submittedName>
</protein>
<dbReference type="EMBL" id="KE647154">
    <property type="protein sequence ID" value="EQB61311.1"/>
    <property type="molecule type" value="Genomic_DNA"/>
</dbReference>
<dbReference type="VEuPathDB" id="MicrosporidiaDB:NAPIS_ORF01123"/>
<gene>
    <name evidence="1" type="ORF">NAPIS_ORF01123</name>
</gene>
<name>T0MDH3_9MICR</name>
<evidence type="ECO:0000313" key="2">
    <source>
        <dbReference type="Proteomes" id="UP000053780"/>
    </source>
</evidence>
<sequence length="87" mass="10736">MPFSLFIKDNIWKVDLNKSTNEILFELLLKWNDLDEDTYEIYHRLSYFIIKKYNAKQFYSKHFIENYMDIDLGWNSDEEWVMPSNIN</sequence>
<dbReference type="Proteomes" id="UP000053780">
    <property type="component" value="Unassembled WGS sequence"/>
</dbReference>
<dbReference type="HOGENOM" id="CLU_2483929_0_0_1"/>
<keyword evidence="2" id="KW-1185">Reference proteome</keyword>
<dbReference type="AlphaFoldDB" id="T0MDH3"/>